<dbReference type="Proteomes" id="UP000193642">
    <property type="component" value="Unassembled WGS sequence"/>
</dbReference>
<proteinExistence type="predicted"/>
<protein>
    <submittedName>
        <fullName evidence="1">Uncharacterized protein</fullName>
    </submittedName>
</protein>
<evidence type="ECO:0000313" key="1">
    <source>
        <dbReference type="EMBL" id="ORY44367.1"/>
    </source>
</evidence>
<evidence type="ECO:0000313" key="2">
    <source>
        <dbReference type="Proteomes" id="UP000193642"/>
    </source>
</evidence>
<gene>
    <name evidence="1" type="ORF">BCR33DRAFT_219853</name>
</gene>
<keyword evidence="2" id="KW-1185">Reference proteome</keyword>
<dbReference type="EMBL" id="MCGO01000022">
    <property type="protein sequence ID" value="ORY44367.1"/>
    <property type="molecule type" value="Genomic_DNA"/>
</dbReference>
<reference evidence="1 2" key="1">
    <citation type="submission" date="2016-07" db="EMBL/GenBank/DDBJ databases">
        <title>Pervasive Adenine N6-methylation of Active Genes in Fungi.</title>
        <authorList>
            <consortium name="DOE Joint Genome Institute"/>
            <person name="Mondo S.J."/>
            <person name="Dannebaum R.O."/>
            <person name="Kuo R.C."/>
            <person name="Labutti K."/>
            <person name="Haridas S."/>
            <person name="Kuo A."/>
            <person name="Salamov A."/>
            <person name="Ahrendt S.R."/>
            <person name="Lipzen A."/>
            <person name="Sullivan W."/>
            <person name="Andreopoulos W.B."/>
            <person name="Clum A."/>
            <person name="Lindquist E."/>
            <person name="Daum C."/>
            <person name="Ramamoorthy G.K."/>
            <person name="Gryganskyi A."/>
            <person name="Culley D."/>
            <person name="Magnuson J.K."/>
            <person name="James T.Y."/>
            <person name="O'Malley M.A."/>
            <person name="Stajich J.E."/>
            <person name="Spatafora J.W."/>
            <person name="Visel A."/>
            <person name="Grigoriev I.V."/>
        </authorList>
    </citation>
    <scope>NUCLEOTIDE SEQUENCE [LARGE SCALE GENOMIC DNA]</scope>
    <source>
        <strain evidence="1 2">JEL800</strain>
    </source>
</reference>
<dbReference type="AlphaFoldDB" id="A0A1Y2CBV1"/>
<sequence>MPSNNKKSRTCPTTIQHQRWFFAAAPKLATLAFHLSVQPTVNSALVFWITHYLNEGVPVALLPKTLLQHLITQRKETTARATVFANLWLEIAAFIPQSIRKQSILNCNDLVPGGYDRGGVGWSCSCKQFVDRVEAKLWEYAGTHDVGHILASYAAFLGVLTYEPETDALFIRQ</sequence>
<comment type="caution">
    <text evidence="1">The sequence shown here is derived from an EMBL/GenBank/DDBJ whole genome shotgun (WGS) entry which is preliminary data.</text>
</comment>
<accession>A0A1Y2CBV1</accession>
<name>A0A1Y2CBV1_9FUNG</name>
<organism evidence="1 2">
    <name type="scientific">Rhizoclosmatium globosum</name>
    <dbReference type="NCBI Taxonomy" id="329046"/>
    <lineage>
        <taxon>Eukaryota</taxon>
        <taxon>Fungi</taxon>
        <taxon>Fungi incertae sedis</taxon>
        <taxon>Chytridiomycota</taxon>
        <taxon>Chytridiomycota incertae sedis</taxon>
        <taxon>Chytridiomycetes</taxon>
        <taxon>Chytridiales</taxon>
        <taxon>Chytriomycetaceae</taxon>
        <taxon>Rhizoclosmatium</taxon>
    </lineage>
</organism>